<comment type="caution">
    <text evidence="2">The sequence shown here is derived from an EMBL/GenBank/DDBJ whole genome shotgun (WGS) entry which is preliminary data.</text>
</comment>
<sequence>ISREIYYLYDAMTESSESSTSESDDEPWKATSFKKPGNKKVKSNNKKVKPRRNPTRACRKN</sequence>
<accession>A0A9N9ENV0</accession>
<dbReference type="EMBL" id="CAJVPP010007149">
    <property type="protein sequence ID" value="CAG8684894.1"/>
    <property type="molecule type" value="Genomic_DNA"/>
</dbReference>
<reference evidence="2" key="1">
    <citation type="submission" date="2021-06" db="EMBL/GenBank/DDBJ databases">
        <authorList>
            <person name="Kallberg Y."/>
            <person name="Tangrot J."/>
            <person name="Rosling A."/>
        </authorList>
    </citation>
    <scope>NUCLEOTIDE SEQUENCE</scope>
    <source>
        <strain evidence="2">87-6 pot B 2015</strain>
    </source>
</reference>
<name>A0A9N9ENV0_FUNMO</name>
<protein>
    <submittedName>
        <fullName evidence="2">2573_t:CDS:1</fullName>
    </submittedName>
</protein>
<feature type="region of interest" description="Disordered" evidence="1">
    <location>
        <begin position="12"/>
        <end position="61"/>
    </location>
</feature>
<evidence type="ECO:0000313" key="2">
    <source>
        <dbReference type="EMBL" id="CAG8684894.1"/>
    </source>
</evidence>
<feature type="compositionally biased region" description="Basic residues" evidence="1">
    <location>
        <begin position="36"/>
        <end position="61"/>
    </location>
</feature>
<dbReference type="Proteomes" id="UP000789375">
    <property type="component" value="Unassembled WGS sequence"/>
</dbReference>
<keyword evidence="3" id="KW-1185">Reference proteome</keyword>
<gene>
    <name evidence="2" type="ORF">FMOSSE_LOCUS13082</name>
</gene>
<feature type="non-terminal residue" evidence="2">
    <location>
        <position position="1"/>
    </location>
</feature>
<evidence type="ECO:0000256" key="1">
    <source>
        <dbReference type="SAM" id="MobiDB-lite"/>
    </source>
</evidence>
<organism evidence="2 3">
    <name type="scientific">Funneliformis mosseae</name>
    <name type="common">Endomycorrhizal fungus</name>
    <name type="synonym">Glomus mosseae</name>
    <dbReference type="NCBI Taxonomy" id="27381"/>
    <lineage>
        <taxon>Eukaryota</taxon>
        <taxon>Fungi</taxon>
        <taxon>Fungi incertae sedis</taxon>
        <taxon>Mucoromycota</taxon>
        <taxon>Glomeromycotina</taxon>
        <taxon>Glomeromycetes</taxon>
        <taxon>Glomerales</taxon>
        <taxon>Glomeraceae</taxon>
        <taxon>Funneliformis</taxon>
    </lineage>
</organism>
<evidence type="ECO:0000313" key="3">
    <source>
        <dbReference type="Proteomes" id="UP000789375"/>
    </source>
</evidence>
<proteinExistence type="predicted"/>
<dbReference type="AlphaFoldDB" id="A0A9N9ENV0"/>